<dbReference type="OrthoDB" id="284184at2759"/>
<keyword evidence="1" id="KW-0378">Hydrolase</keyword>
<protein>
    <recommendedName>
        <fullName evidence="3">AB hydrolase-1 domain-containing protein</fullName>
    </recommendedName>
</protein>
<reference evidence="4 5" key="1">
    <citation type="submission" date="2016-04" db="EMBL/GenBank/DDBJ databases">
        <title>Multiple horizontal gene transfer events from other fungi enriched the ability of the initially mycotrophic fungus Trichoderma (Ascomycota) to feed on dead plant biomass.</title>
        <authorList>
            <person name="Atanasova L."/>
            <person name="Chenthamara K."/>
            <person name="Zhang J."/>
            <person name="Grujic M."/>
            <person name="Henrissat B."/>
            <person name="Kuo A."/>
            <person name="Aertz A."/>
            <person name="Salamov A."/>
            <person name="Lipzen A."/>
            <person name="Labutti K."/>
            <person name="Barry K."/>
            <person name="Miao Y."/>
            <person name="Rahimi M.J."/>
            <person name="Shen Q."/>
            <person name="Grigoriev I.V."/>
            <person name="Kubicek C.P."/>
            <person name="Druzhinina I.S."/>
        </authorList>
    </citation>
    <scope>NUCLEOTIDE SEQUENCE [LARGE SCALE GENOMIC DNA]</scope>
    <source>
        <strain evidence="4 5">NJAU 4742</strain>
    </source>
</reference>
<comment type="similarity">
    <text evidence="2">Belongs to the AB hydrolase superfamily. Epoxide hydrolase family.</text>
</comment>
<dbReference type="InterPro" id="IPR029058">
    <property type="entry name" value="AB_hydrolase_fold"/>
</dbReference>
<evidence type="ECO:0000256" key="2">
    <source>
        <dbReference type="ARBA" id="ARBA00038334"/>
    </source>
</evidence>
<dbReference type="SUPFAM" id="SSF53474">
    <property type="entry name" value="alpha/beta-Hydrolases"/>
    <property type="match status" value="1"/>
</dbReference>
<dbReference type="InterPro" id="IPR000073">
    <property type="entry name" value="AB_hydrolase_1"/>
</dbReference>
<gene>
    <name evidence="4" type="ORF">A0O28_0048910</name>
</gene>
<dbReference type="Pfam" id="PF00561">
    <property type="entry name" value="Abhydrolase_1"/>
    <property type="match status" value="1"/>
</dbReference>
<accession>A0A1T3CDZ2</accession>
<sequence>MIEENDTLGGTFPFKPHFSTGPGFRMHYVDEGQGSPVLCLHGEPTWGYLYREVIPILAQNNRVIVPDYMGFGKSETPQHLEYTARQHTDNLEILVKELDLHDITLVVHDWGGQIGGALALRQASRIRRIVVMNTMLSMGLPEEEICWTENSKESAWFGWADRAVANGTFEATLMNSGVAIVGLMKLLQGFERANVTEDFFRAYSLPFATPEECNGVIAFPKSIVTGSFKAETGSESQISAVRAKPAMMIEGTKDKVLLAKHFLPVFKKGFPNAPIHYLDQASHFLLEDEPEKIGELILDFMKIS</sequence>
<proteinExistence type="inferred from homology"/>
<dbReference type="PRINTS" id="PR00412">
    <property type="entry name" value="EPOXHYDRLASE"/>
</dbReference>
<name>A0A1T3CDZ2_9HYPO</name>
<evidence type="ECO:0000259" key="3">
    <source>
        <dbReference type="Pfam" id="PF00561"/>
    </source>
</evidence>
<dbReference type="Gene3D" id="3.40.50.1820">
    <property type="entry name" value="alpha/beta hydrolase"/>
    <property type="match status" value="1"/>
</dbReference>
<dbReference type="EMBL" id="LVVK01000019">
    <property type="protein sequence ID" value="OPB39185.1"/>
    <property type="molecule type" value="Genomic_DNA"/>
</dbReference>
<dbReference type="Proteomes" id="UP000191004">
    <property type="component" value="Unassembled WGS sequence"/>
</dbReference>
<dbReference type="AlphaFoldDB" id="A0A1T3CDZ2"/>
<organism evidence="4 5">
    <name type="scientific">Trichoderma guizhouense</name>
    <dbReference type="NCBI Taxonomy" id="1491466"/>
    <lineage>
        <taxon>Eukaryota</taxon>
        <taxon>Fungi</taxon>
        <taxon>Dikarya</taxon>
        <taxon>Ascomycota</taxon>
        <taxon>Pezizomycotina</taxon>
        <taxon>Sordariomycetes</taxon>
        <taxon>Hypocreomycetidae</taxon>
        <taxon>Hypocreales</taxon>
        <taxon>Hypocreaceae</taxon>
        <taxon>Trichoderma</taxon>
    </lineage>
</organism>
<feature type="domain" description="AB hydrolase-1" evidence="3">
    <location>
        <begin position="36"/>
        <end position="290"/>
    </location>
</feature>
<dbReference type="PANTHER" id="PTHR43329">
    <property type="entry name" value="EPOXIDE HYDROLASE"/>
    <property type="match status" value="1"/>
</dbReference>
<dbReference type="GO" id="GO:0016787">
    <property type="term" value="F:hydrolase activity"/>
    <property type="evidence" value="ECO:0007669"/>
    <property type="project" value="UniProtKB-KW"/>
</dbReference>
<dbReference type="InterPro" id="IPR000639">
    <property type="entry name" value="Epox_hydrolase-like"/>
</dbReference>
<keyword evidence="5" id="KW-1185">Reference proteome</keyword>
<comment type="caution">
    <text evidence="4">The sequence shown here is derived from an EMBL/GenBank/DDBJ whole genome shotgun (WGS) entry which is preliminary data.</text>
</comment>
<evidence type="ECO:0000256" key="1">
    <source>
        <dbReference type="ARBA" id="ARBA00022801"/>
    </source>
</evidence>
<evidence type="ECO:0000313" key="4">
    <source>
        <dbReference type="EMBL" id="OPB39185.1"/>
    </source>
</evidence>
<evidence type="ECO:0000313" key="5">
    <source>
        <dbReference type="Proteomes" id="UP000191004"/>
    </source>
</evidence>
<dbReference type="PRINTS" id="PR00111">
    <property type="entry name" value="ABHYDROLASE"/>
</dbReference>